<dbReference type="EMBL" id="JALXKZ020000001">
    <property type="protein sequence ID" value="MCV7627748.1"/>
    <property type="molecule type" value="Genomic_DNA"/>
</dbReference>
<evidence type="ECO:0000256" key="1">
    <source>
        <dbReference type="ARBA" id="ARBA00001750"/>
    </source>
</evidence>
<evidence type="ECO:0000256" key="10">
    <source>
        <dbReference type="ARBA" id="ARBA00029760"/>
    </source>
</evidence>
<dbReference type="RefSeq" id="WP_098471629.1">
    <property type="nucleotide sequence ID" value="NZ_JBIAEF010000002.1"/>
</dbReference>
<comment type="cofactor">
    <cofactor evidence="2">
        <name>pyridoxal 5'-phosphate</name>
        <dbReference type="ChEBI" id="CHEBI:597326"/>
    </cofactor>
</comment>
<dbReference type="InterPro" id="IPR015422">
    <property type="entry name" value="PyrdxlP-dep_Trfase_small"/>
</dbReference>
<dbReference type="PROSITE" id="PS00600">
    <property type="entry name" value="AA_TRANSFER_CLASS_3"/>
    <property type="match status" value="1"/>
</dbReference>
<evidence type="ECO:0000256" key="13">
    <source>
        <dbReference type="ARBA" id="ARBA00031787"/>
    </source>
</evidence>
<dbReference type="PANTHER" id="PTHR11986">
    <property type="entry name" value="AMINOTRANSFERASE CLASS III"/>
    <property type="match status" value="1"/>
</dbReference>
<dbReference type="GO" id="GO:0047298">
    <property type="term" value="F:(S)-3-amino-2-methylpropionate transaminase activity"/>
    <property type="evidence" value="ECO:0007669"/>
    <property type="project" value="UniProtKB-EC"/>
</dbReference>
<comment type="catalytic activity">
    <reaction evidence="14">
        <text>4-aminobutanoate + 2-oxoglutarate = succinate semialdehyde + L-glutamate</text>
        <dbReference type="Rhea" id="RHEA:23352"/>
        <dbReference type="ChEBI" id="CHEBI:16810"/>
        <dbReference type="ChEBI" id="CHEBI:29985"/>
        <dbReference type="ChEBI" id="CHEBI:57706"/>
        <dbReference type="ChEBI" id="CHEBI:59888"/>
        <dbReference type="EC" id="2.6.1.19"/>
    </reaction>
</comment>
<evidence type="ECO:0000256" key="9">
    <source>
        <dbReference type="ARBA" id="ARBA00022898"/>
    </source>
</evidence>
<accession>A0AAP3AJ91</accession>
<evidence type="ECO:0000256" key="11">
    <source>
        <dbReference type="ARBA" id="ARBA00030204"/>
    </source>
</evidence>
<evidence type="ECO:0000313" key="17">
    <source>
        <dbReference type="EMBL" id="MCV7627748.1"/>
    </source>
</evidence>
<evidence type="ECO:0000256" key="16">
    <source>
        <dbReference type="RuleBase" id="RU003560"/>
    </source>
</evidence>
<dbReference type="GO" id="GO:0030170">
    <property type="term" value="F:pyridoxal phosphate binding"/>
    <property type="evidence" value="ECO:0007669"/>
    <property type="project" value="InterPro"/>
</dbReference>
<name>A0AAP3AJ91_MICLU</name>
<dbReference type="NCBIfam" id="TIGR00700">
    <property type="entry name" value="GABAtrnsam"/>
    <property type="match status" value="1"/>
</dbReference>
<dbReference type="InterPro" id="IPR004632">
    <property type="entry name" value="4NH2But_aminotransferase_bac"/>
</dbReference>
<protein>
    <recommendedName>
        <fullName evidence="12">(S)-3-amino-2-methylpropionate transaminase</fullName>
        <ecNumber evidence="6">2.6.1.19</ecNumber>
        <ecNumber evidence="5">2.6.1.22</ecNumber>
    </recommendedName>
    <alternativeName>
        <fullName evidence="13">GABA aminotransferase</fullName>
    </alternativeName>
    <alternativeName>
        <fullName evidence="11">Gamma-amino-N-butyrate transaminase</fullName>
    </alternativeName>
    <alternativeName>
        <fullName evidence="15">Glutamate:succinic semialdehyde transaminase</fullName>
    </alternativeName>
    <alternativeName>
        <fullName evidence="10">L-AIBAT</fullName>
    </alternativeName>
</protein>
<dbReference type="EC" id="2.6.1.19" evidence="6"/>
<dbReference type="Proteomes" id="UP001205867">
    <property type="component" value="Unassembled WGS sequence"/>
</dbReference>
<dbReference type="SUPFAM" id="SSF53383">
    <property type="entry name" value="PLP-dependent transferases"/>
    <property type="match status" value="1"/>
</dbReference>
<comment type="pathway">
    <text evidence="3">Amino-acid degradation; 4-aminobutanoate degradation.</text>
</comment>
<evidence type="ECO:0000256" key="3">
    <source>
        <dbReference type="ARBA" id="ARBA00005176"/>
    </source>
</evidence>
<evidence type="ECO:0000313" key="18">
    <source>
        <dbReference type="Proteomes" id="UP001205867"/>
    </source>
</evidence>
<evidence type="ECO:0000256" key="6">
    <source>
        <dbReference type="ARBA" id="ARBA00012912"/>
    </source>
</evidence>
<comment type="similarity">
    <text evidence="4 16">Belongs to the class-III pyridoxal-phosphate-dependent aminotransferase family.</text>
</comment>
<gene>
    <name evidence="17" type="primary">gabT</name>
    <name evidence="17" type="ORF">M3A82_000065</name>
</gene>
<evidence type="ECO:0000256" key="7">
    <source>
        <dbReference type="ARBA" id="ARBA00022576"/>
    </source>
</evidence>
<comment type="caution">
    <text evidence="17">The sequence shown here is derived from an EMBL/GenBank/DDBJ whole genome shotgun (WGS) entry which is preliminary data.</text>
</comment>
<dbReference type="InterPro" id="IPR005814">
    <property type="entry name" value="Aminotrans_3"/>
</dbReference>
<dbReference type="AlphaFoldDB" id="A0AAP3AJ91"/>
<dbReference type="InterPro" id="IPR049704">
    <property type="entry name" value="Aminotrans_3_PPA_site"/>
</dbReference>
<dbReference type="CDD" id="cd00610">
    <property type="entry name" value="OAT_like"/>
    <property type="match status" value="1"/>
</dbReference>
<proteinExistence type="inferred from homology"/>
<dbReference type="GO" id="GO:0009448">
    <property type="term" value="P:gamma-aminobutyric acid metabolic process"/>
    <property type="evidence" value="ECO:0007669"/>
    <property type="project" value="InterPro"/>
</dbReference>
<dbReference type="EC" id="2.6.1.22" evidence="5"/>
<keyword evidence="9 16" id="KW-0663">Pyridoxal phosphate</keyword>
<evidence type="ECO:0000256" key="14">
    <source>
        <dbReference type="ARBA" id="ARBA00048021"/>
    </source>
</evidence>
<evidence type="ECO:0000256" key="4">
    <source>
        <dbReference type="ARBA" id="ARBA00008954"/>
    </source>
</evidence>
<keyword evidence="8 17" id="KW-0808">Transferase</keyword>
<evidence type="ECO:0000256" key="8">
    <source>
        <dbReference type="ARBA" id="ARBA00022679"/>
    </source>
</evidence>
<dbReference type="FunFam" id="3.40.640.10:FF:000013">
    <property type="entry name" value="4-aminobutyrate aminotransferase"/>
    <property type="match status" value="1"/>
</dbReference>
<dbReference type="Gene3D" id="3.90.1150.10">
    <property type="entry name" value="Aspartate Aminotransferase, domain 1"/>
    <property type="match status" value="1"/>
</dbReference>
<dbReference type="InterPro" id="IPR050103">
    <property type="entry name" value="Class-III_PLP-dep_AT"/>
</dbReference>
<comment type="catalytic activity">
    <reaction evidence="1">
        <text>(S)-3-amino-2-methylpropanoate + 2-oxoglutarate = 2-methyl-3-oxopropanoate + L-glutamate</text>
        <dbReference type="Rhea" id="RHEA:13993"/>
        <dbReference type="ChEBI" id="CHEBI:16810"/>
        <dbReference type="ChEBI" id="CHEBI:29985"/>
        <dbReference type="ChEBI" id="CHEBI:57700"/>
        <dbReference type="ChEBI" id="CHEBI:58655"/>
        <dbReference type="EC" id="2.6.1.22"/>
    </reaction>
</comment>
<evidence type="ECO:0000256" key="2">
    <source>
        <dbReference type="ARBA" id="ARBA00001933"/>
    </source>
</evidence>
<dbReference type="GO" id="GO:0034386">
    <property type="term" value="F:4-aminobutyrate:2-oxoglutarate transaminase activity"/>
    <property type="evidence" value="ECO:0007669"/>
    <property type="project" value="UniProtKB-EC"/>
</dbReference>
<dbReference type="InterPro" id="IPR015424">
    <property type="entry name" value="PyrdxlP-dep_Trfase"/>
</dbReference>
<evidence type="ECO:0000256" key="12">
    <source>
        <dbReference type="ARBA" id="ARBA00030857"/>
    </source>
</evidence>
<evidence type="ECO:0000256" key="15">
    <source>
        <dbReference type="ARBA" id="ARBA00050054"/>
    </source>
</evidence>
<evidence type="ECO:0000256" key="5">
    <source>
        <dbReference type="ARBA" id="ARBA00012876"/>
    </source>
</evidence>
<dbReference type="Pfam" id="PF00202">
    <property type="entry name" value="Aminotran_3"/>
    <property type="match status" value="1"/>
</dbReference>
<dbReference type="GO" id="GO:0042802">
    <property type="term" value="F:identical protein binding"/>
    <property type="evidence" value="ECO:0007669"/>
    <property type="project" value="TreeGrafter"/>
</dbReference>
<dbReference type="Gene3D" id="3.40.640.10">
    <property type="entry name" value="Type I PLP-dependent aspartate aminotransferase-like (Major domain)"/>
    <property type="match status" value="1"/>
</dbReference>
<reference evidence="17" key="1">
    <citation type="submission" date="2023-06" db="EMBL/GenBank/DDBJ databases">
        <title>lsaBGC provides a comprehensive framework for evolutionary analysis of biosynthetic gene clusters within focal taxa.</title>
        <authorList>
            <person name="Salamzade R."/>
            <person name="Sandstrom S."/>
            <person name="Kalan L.R."/>
        </authorList>
    </citation>
    <scope>NUCLEOTIDE SEQUENCE</scope>
    <source>
        <strain evidence="17">P3-SID899</strain>
    </source>
</reference>
<dbReference type="PIRSF" id="PIRSF000521">
    <property type="entry name" value="Transaminase_4ab_Lys_Orn"/>
    <property type="match status" value="1"/>
</dbReference>
<dbReference type="NCBIfam" id="NF004714">
    <property type="entry name" value="PRK06058.1"/>
    <property type="match status" value="1"/>
</dbReference>
<sequence>MTATPDLEQTRHLATELPGPRSRELAERQKRAVPAGVATTMPVYAARAAGGILEDVDGNRLIDLASGIAVTSVGASHPRVVAAVQEQVAQFTHTSFMITPYEGYVAVAEQLDRTSPIPGETRTALFNSGAEAVENAVKVARAYTGKQAVAAFDHAYHGRTTLTMALTAKSMPYKHSFGPFAPEIYRVPGSYPLRDGLSGAEAAQRAISALEKQIGADNLAAVIMEPIQGEGGFIVPAEGFLPAVVEWCKANDVLFIADEVQSGIARTGAWFASETEGIEPDLMATAKGIAGGMPLSGVTGRAEVMDAVHPGGLGGTYGGNPVATAAALAVFEAVEEDGLLEKARRIEQVIREHFEQNADDRIAEVRGRGAMMAIEFVDPATGEPDATLTATVAAAVRATGVILLTCGTYGNVVRFLPPLTIGEDLLKEGLGEVTKALQSA</sequence>
<dbReference type="PANTHER" id="PTHR11986:SF79">
    <property type="entry name" value="ACETYLORNITHINE AMINOTRANSFERASE, MITOCHONDRIAL"/>
    <property type="match status" value="1"/>
</dbReference>
<organism evidence="17 18">
    <name type="scientific">Micrococcus luteus</name>
    <name type="common">Micrococcus lysodeikticus</name>
    <dbReference type="NCBI Taxonomy" id="1270"/>
    <lineage>
        <taxon>Bacteria</taxon>
        <taxon>Bacillati</taxon>
        <taxon>Actinomycetota</taxon>
        <taxon>Actinomycetes</taxon>
        <taxon>Micrococcales</taxon>
        <taxon>Micrococcaceae</taxon>
        <taxon>Micrococcus</taxon>
    </lineage>
</organism>
<dbReference type="InterPro" id="IPR015421">
    <property type="entry name" value="PyrdxlP-dep_Trfase_major"/>
</dbReference>
<keyword evidence="7 17" id="KW-0032">Aminotransferase</keyword>